<evidence type="ECO:0000256" key="6">
    <source>
        <dbReference type="ARBA" id="ARBA00023018"/>
    </source>
</evidence>
<evidence type="ECO:0000256" key="17">
    <source>
        <dbReference type="ARBA" id="ARBA00036239"/>
    </source>
</evidence>
<dbReference type="InterPro" id="IPR036719">
    <property type="entry name" value="Neuro-gated_channel_TM_sf"/>
</dbReference>
<evidence type="ECO:0000256" key="10">
    <source>
        <dbReference type="ARBA" id="ARBA00023170"/>
    </source>
</evidence>
<keyword evidence="2" id="KW-1003">Cell membrane</keyword>
<dbReference type="GO" id="GO:0005230">
    <property type="term" value="F:extracellular ligand-gated monoatomic ion channel activity"/>
    <property type="evidence" value="ECO:0007669"/>
    <property type="project" value="InterPro"/>
</dbReference>
<dbReference type="InterPro" id="IPR008132">
    <property type="entry name" value="5HT3_rcpt"/>
</dbReference>
<evidence type="ECO:0000313" key="25">
    <source>
        <dbReference type="Proteomes" id="UP000007303"/>
    </source>
</evidence>
<proteinExistence type="inferred from homology"/>
<feature type="transmembrane region" description="Helical" evidence="20">
    <location>
        <begin position="278"/>
        <end position="301"/>
    </location>
</feature>
<feature type="region of interest" description="Disordered" evidence="21">
    <location>
        <begin position="357"/>
        <end position="379"/>
    </location>
</feature>
<evidence type="ECO:0000256" key="8">
    <source>
        <dbReference type="ARBA" id="ARBA00023136"/>
    </source>
</evidence>
<name>H3C4I0_TETNG</name>
<dbReference type="FunFam" id="2.70.170.10:FF:000017">
    <property type="entry name" value="5-hydroxytryptamine receptor 3A"/>
    <property type="match status" value="1"/>
</dbReference>
<dbReference type="Proteomes" id="UP000007303">
    <property type="component" value="Unassembled WGS sequence"/>
</dbReference>
<dbReference type="PROSITE" id="PS00236">
    <property type="entry name" value="NEUROTR_ION_CHANNEL"/>
    <property type="match status" value="1"/>
</dbReference>
<keyword evidence="9" id="KW-1015">Disulfide bond</keyword>
<evidence type="ECO:0000256" key="1">
    <source>
        <dbReference type="ARBA" id="ARBA00022448"/>
    </source>
</evidence>
<evidence type="ECO:0000259" key="23">
    <source>
        <dbReference type="Pfam" id="PF02932"/>
    </source>
</evidence>
<dbReference type="SUPFAM" id="SSF90112">
    <property type="entry name" value="Neurotransmitter-gated ion-channel transmembrane pore"/>
    <property type="match status" value="1"/>
</dbReference>
<dbReference type="PRINTS" id="PR01708">
    <property type="entry name" value="5HT3RECEPTOR"/>
</dbReference>
<feature type="transmembrane region" description="Helical" evidence="20">
    <location>
        <begin position="432"/>
        <end position="453"/>
    </location>
</feature>
<keyword evidence="10" id="KW-0675">Receptor</keyword>
<evidence type="ECO:0000256" key="2">
    <source>
        <dbReference type="ARBA" id="ARBA00022475"/>
    </source>
</evidence>
<reference evidence="24" key="2">
    <citation type="submission" date="2025-08" db="UniProtKB">
        <authorList>
            <consortium name="Ensembl"/>
        </authorList>
    </citation>
    <scope>IDENTIFICATION</scope>
</reference>
<organism evidence="24 25">
    <name type="scientific">Tetraodon nigroviridis</name>
    <name type="common">Spotted green pufferfish</name>
    <name type="synonym">Chelonodon nigroviridis</name>
    <dbReference type="NCBI Taxonomy" id="99883"/>
    <lineage>
        <taxon>Eukaryota</taxon>
        <taxon>Metazoa</taxon>
        <taxon>Chordata</taxon>
        <taxon>Craniata</taxon>
        <taxon>Vertebrata</taxon>
        <taxon>Euteleostomi</taxon>
        <taxon>Actinopterygii</taxon>
        <taxon>Neopterygii</taxon>
        <taxon>Teleostei</taxon>
        <taxon>Neoteleostei</taxon>
        <taxon>Acanthomorphata</taxon>
        <taxon>Eupercaria</taxon>
        <taxon>Tetraodontiformes</taxon>
        <taxon>Tetradontoidea</taxon>
        <taxon>Tetraodontidae</taxon>
        <taxon>Tetraodon</taxon>
    </lineage>
</organism>
<evidence type="ECO:0000256" key="16">
    <source>
        <dbReference type="ARBA" id="ARBA00034430"/>
    </source>
</evidence>
<dbReference type="InterPro" id="IPR018000">
    <property type="entry name" value="Neurotransmitter_ion_chnl_CS"/>
</dbReference>
<dbReference type="Ensembl" id="ENSTNIT00000002593.1">
    <property type="protein sequence ID" value="ENSTNIP00000003149.1"/>
    <property type="gene ID" value="ENSTNIG00000001300.1"/>
</dbReference>
<keyword evidence="25" id="KW-1185">Reference proteome</keyword>
<comment type="catalytic activity">
    <reaction evidence="16">
        <text>K(+)(in) = K(+)(out)</text>
        <dbReference type="Rhea" id="RHEA:29463"/>
        <dbReference type="ChEBI" id="CHEBI:29103"/>
    </reaction>
</comment>
<dbReference type="PRINTS" id="PR00252">
    <property type="entry name" value="NRIONCHANNEL"/>
</dbReference>
<evidence type="ECO:0000256" key="20">
    <source>
        <dbReference type="RuleBase" id="RU000687"/>
    </source>
</evidence>
<dbReference type="Gene3D" id="2.70.170.10">
    <property type="entry name" value="Neurotransmitter-gated ion-channel ligand-binding domain"/>
    <property type="match status" value="1"/>
</dbReference>
<keyword evidence="11" id="KW-0325">Glycoprotein</keyword>
<dbReference type="CDD" id="cd19063">
    <property type="entry name" value="LGIC_TM_5-HT3"/>
    <property type="match status" value="1"/>
</dbReference>
<keyword evidence="14 20" id="KW-0407">Ion channel</keyword>
<dbReference type="InParanoid" id="H3C4I0"/>
<keyword evidence="5 20" id="KW-1133">Transmembrane helix</keyword>
<protein>
    <recommendedName>
        <fullName evidence="26">5-hydroxytryptamine (serotonin) receptor 3A</fullName>
    </recommendedName>
</protein>
<dbReference type="Gene3D" id="1.20.58.390">
    <property type="entry name" value="Neurotransmitter-gated ion-channel transmembrane domain"/>
    <property type="match status" value="1"/>
</dbReference>
<evidence type="ECO:0000256" key="4">
    <source>
        <dbReference type="ARBA" id="ARBA00022729"/>
    </source>
</evidence>
<feature type="domain" description="Neurotransmitter-gated ion-channel transmembrane" evidence="23">
    <location>
        <begin position="220"/>
        <end position="444"/>
    </location>
</feature>
<dbReference type="GO" id="GO:0004888">
    <property type="term" value="F:transmembrane signaling receptor activity"/>
    <property type="evidence" value="ECO:0007669"/>
    <property type="project" value="InterPro"/>
</dbReference>
<evidence type="ECO:0000256" key="5">
    <source>
        <dbReference type="ARBA" id="ARBA00022989"/>
    </source>
</evidence>
<comment type="similarity">
    <text evidence="20">Belongs to the ligand-gated ion channel (TC 1.A.9) family.</text>
</comment>
<evidence type="ECO:0008006" key="26">
    <source>
        <dbReference type="Google" id="ProtNLM"/>
    </source>
</evidence>
<dbReference type="HOGENOM" id="CLU_018074_5_0_1"/>
<reference evidence="25" key="1">
    <citation type="journal article" date="2004" name="Nature">
        <title>Genome duplication in the teleost fish Tetraodon nigroviridis reveals the early vertebrate proto-karyotype.</title>
        <authorList>
            <person name="Jaillon O."/>
            <person name="Aury J.-M."/>
            <person name="Brunet F."/>
            <person name="Petit J.-L."/>
            <person name="Stange-Thomann N."/>
            <person name="Mauceli E."/>
            <person name="Bouneau L."/>
            <person name="Fischer C."/>
            <person name="Ozouf-Costaz C."/>
            <person name="Bernot A."/>
            <person name="Nicaud S."/>
            <person name="Jaffe D."/>
            <person name="Fisher S."/>
            <person name="Lutfalla G."/>
            <person name="Dossat C."/>
            <person name="Segurens B."/>
            <person name="Dasilva C."/>
            <person name="Salanoubat M."/>
            <person name="Levy M."/>
            <person name="Boudet N."/>
            <person name="Castellano S."/>
            <person name="Anthouard V."/>
            <person name="Jubin C."/>
            <person name="Castelli V."/>
            <person name="Katinka M."/>
            <person name="Vacherie B."/>
            <person name="Biemont C."/>
            <person name="Skalli Z."/>
            <person name="Cattolico L."/>
            <person name="Poulain J."/>
            <person name="De Berardinis V."/>
            <person name="Cruaud C."/>
            <person name="Duprat S."/>
            <person name="Brottier P."/>
            <person name="Coutanceau J.-P."/>
            <person name="Gouzy J."/>
            <person name="Parra G."/>
            <person name="Lardier G."/>
            <person name="Chapple C."/>
            <person name="McKernan K.J."/>
            <person name="McEwan P."/>
            <person name="Bosak S."/>
            <person name="Kellis M."/>
            <person name="Volff J.-N."/>
            <person name="Guigo R."/>
            <person name="Zody M.C."/>
            <person name="Mesirov J."/>
            <person name="Lindblad-Toh K."/>
            <person name="Birren B."/>
            <person name="Nusbaum C."/>
            <person name="Kahn D."/>
            <person name="Robinson-Rechavi M."/>
            <person name="Laudet V."/>
            <person name="Schachter V."/>
            <person name="Quetier F."/>
            <person name="Saurin W."/>
            <person name="Scarpelli C."/>
            <person name="Wincker P."/>
            <person name="Lander E.S."/>
            <person name="Weissenbach J."/>
            <person name="Roest Crollius H."/>
        </authorList>
    </citation>
    <scope>NUCLEOTIDE SEQUENCE [LARGE SCALE GENOMIC DNA]</scope>
</reference>
<evidence type="ECO:0000313" key="24">
    <source>
        <dbReference type="Ensembl" id="ENSTNIP00000003149.1"/>
    </source>
</evidence>
<evidence type="ECO:0000256" key="15">
    <source>
        <dbReference type="ARBA" id="ARBA00034104"/>
    </source>
</evidence>
<dbReference type="OMA" id="KECGNIN"/>
<keyword evidence="4" id="KW-0732">Signal</keyword>
<accession>H3C4I0</accession>
<evidence type="ECO:0000256" key="13">
    <source>
        <dbReference type="ARBA" id="ARBA00023286"/>
    </source>
</evidence>
<dbReference type="STRING" id="99883.ENSTNIP00000003149"/>
<evidence type="ECO:0000256" key="19">
    <source>
        <dbReference type="ARBA" id="ARBA00037540"/>
    </source>
</evidence>
<comment type="function">
    <text evidence="19">Forms serotonin (5-hydroxytryptamine/5-HT3)-activated cation-selective channel complexes, which when activated cause fast, depolarizing responses in neurons.</text>
</comment>
<dbReference type="GO" id="GO:0045211">
    <property type="term" value="C:postsynaptic membrane"/>
    <property type="evidence" value="ECO:0007669"/>
    <property type="project" value="UniProtKB-SubCell"/>
</dbReference>
<feature type="transmembrane region" description="Helical" evidence="20">
    <location>
        <begin position="214"/>
        <end position="237"/>
    </location>
</feature>
<evidence type="ECO:0000256" key="12">
    <source>
        <dbReference type="ARBA" id="ARBA00023257"/>
    </source>
</evidence>
<dbReference type="SUPFAM" id="SSF63712">
    <property type="entry name" value="Nicotinic receptor ligand binding domain-like"/>
    <property type="match status" value="1"/>
</dbReference>
<dbReference type="InterPro" id="IPR038050">
    <property type="entry name" value="Neuro_actylchol_rec"/>
</dbReference>
<dbReference type="Pfam" id="PF02931">
    <property type="entry name" value="Neur_chan_LBD"/>
    <property type="match status" value="1"/>
</dbReference>
<keyword evidence="7 20" id="KW-0406">Ion transport</keyword>
<dbReference type="InterPro" id="IPR036734">
    <property type="entry name" value="Neur_chan_lig-bd_sf"/>
</dbReference>
<feature type="transmembrane region" description="Helical" evidence="20">
    <location>
        <begin position="249"/>
        <end position="266"/>
    </location>
</feature>
<evidence type="ECO:0000256" key="3">
    <source>
        <dbReference type="ARBA" id="ARBA00022692"/>
    </source>
</evidence>
<dbReference type="PANTHER" id="PTHR18945">
    <property type="entry name" value="NEUROTRANSMITTER GATED ION CHANNEL"/>
    <property type="match status" value="1"/>
</dbReference>
<comment type="subcellular location">
    <subcellularLocation>
        <location evidence="15">Postsynaptic cell membrane</location>
        <topology evidence="15">Multi-pass membrane protein</topology>
    </subcellularLocation>
</comment>
<evidence type="ECO:0000256" key="9">
    <source>
        <dbReference type="ARBA" id="ARBA00023157"/>
    </source>
</evidence>
<keyword evidence="8 20" id="KW-0472">Membrane</keyword>
<comment type="catalytic activity">
    <reaction evidence="17">
        <text>Na(+)(in) = Na(+)(out)</text>
        <dbReference type="Rhea" id="RHEA:34963"/>
        <dbReference type="ChEBI" id="CHEBI:29101"/>
    </reaction>
</comment>
<dbReference type="AlphaFoldDB" id="H3C4I0"/>
<dbReference type="InterPro" id="IPR006201">
    <property type="entry name" value="Neur_channel"/>
</dbReference>
<reference evidence="24" key="3">
    <citation type="submission" date="2025-09" db="UniProtKB">
        <authorList>
            <consortium name="Ensembl"/>
        </authorList>
    </citation>
    <scope>IDENTIFICATION</scope>
</reference>
<dbReference type="InterPro" id="IPR006202">
    <property type="entry name" value="Neur_chan_lig-bd"/>
</dbReference>
<dbReference type="InterPro" id="IPR049944">
    <property type="entry name" value="LGIC_TM_5-HT3"/>
</dbReference>
<dbReference type="Pfam" id="PF02932">
    <property type="entry name" value="Neur_chan_memb"/>
    <property type="match status" value="1"/>
</dbReference>
<keyword evidence="12" id="KW-0628">Postsynaptic cell membrane</keyword>
<evidence type="ECO:0000256" key="21">
    <source>
        <dbReference type="SAM" id="MobiDB-lite"/>
    </source>
</evidence>
<evidence type="ECO:0000256" key="11">
    <source>
        <dbReference type="ARBA" id="ARBA00023180"/>
    </source>
</evidence>
<keyword evidence="13" id="KW-1071">Ligand-gated ion channel</keyword>
<dbReference type="GeneTree" id="ENSGT00940000164221"/>
<comment type="catalytic activity">
    <reaction evidence="18">
        <text>Ca(2+)(in) = Ca(2+)(out)</text>
        <dbReference type="Rhea" id="RHEA:29671"/>
        <dbReference type="ChEBI" id="CHEBI:29108"/>
    </reaction>
</comment>
<evidence type="ECO:0000256" key="14">
    <source>
        <dbReference type="ARBA" id="ARBA00023303"/>
    </source>
</evidence>
<sequence>SEPTTLALLHGLMPIFELKDIRPVLNMTTVSVVSIDFVLYGILGVDEKAQVLTTYLWLKYWWKNEFVFWEPAECGIDKITVPRERFWYPDMVINEFMDEDKSPRTPYVYIYNTGHVFDDSPLRVVSTCKLGIYSFPFDIQNCSLTFGSYIHFDTDIQMFASTTAAEILEESLSVAQTKGEWELINIQVFPSVLEITDGKYSQLKYYLILRRRPILYVINLILPSIFLVTLDVFSFLLPPHSVDRSSFKMTLILGYTVFLLLMNDLLPVTGNETPLLSIYFSVCLALMVISLLETVVITNVLHHSSMKYQQVPNWVKVVVLRHIARLICYKWPQDVQEKDTSDNGNDGSGPWVIQSSSLTPAPQRDLPPYEPHPRRSPVPPACPGARSLPELQQICRYLDQLHGHVASLQKESELRDQWCHVGYILDFLLFRIYLLLISCYALVVVFMWCVWISQ</sequence>
<feature type="domain" description="Neurotransmitter-gated ion-channel ligand-binding" evidence="22">
    <location>
        <begin position="19"/>
        <end position="213"/>
    </location>
</feature>
<keyword evidence="6" id="KW-0770">Synapse</keyword>
<evidence type="ECO:0000256" key="18">
    <source>
        <dbReference type="ARBA" id="ARBA00036634"/>
    </source>
</evidence>
<evidence type="ECO:0000259" key="22">
    <source>
        <dbReference type="Pfam" id="PF02931"/>
    </source>
</evidence>
<dbReference type="InterPro" id="IPR006029">
    <property type="entry name" value="Neurotrans-gated_channel_TM"/>
</dbReference>
<keyword evidence="3 20" id="KW-0812">Transmembrane</keyword>
<dbReference type="FunFam" id="1.20.58.390:FF:000080">
    <property type="entry name" value="5-hydroxytryptamine (serotonin) receptor 3C, ionotropic"/>
    <property type="match status" value="1"/>
</dbReference>
<evidence type="ECO:0000256" key="7">
    <source>
        <dbReference type="ARBA" id="ARBA00023065"/>
    </source>
</evidence>
<keyword evidence="1 20" id="KW-0813">Transport</keyword>